<dbReference type="Pfam" id="PF01628">
    <property type="entry name" value="HrcA"/>
    <property type="match status" value="1"/>
</dbReference>
<evidence type="ECO:0000256" key="4">
    <source>
        <dbReference type="ARBA" id="ARBA00023163"/>
    </source>
</evidence>
<evidence type="ECO:0000313" key="8">
    <source>
        <dbReference type="Proteomes" id="UP000016658"/>
    </source>
</evidence>
<evidence type="ECO:0000313" key="7">
    <source>
        <dbReference type="EMBL" id="ERK42990.1"/>
    </source>
</evidence>
<dbReference type="InterPro" id="IPR029016">
    <property type="entry name" value="GAF-like_dom_sf"/>
</dbReference>
<dbReference type="GO" id="GO:0003677">
    <property type="term" value="F:DNA binding"/>
    <property type="evidence" value="ECO:0007669"/>
    <property type="project" value="InterPro"/>
</dbReference>
<keyword evidence="3 5" id="KW-0346">Stress response</keyword>
<comment type="function">
    <text evidence="5">Negative regulator of class I heat shock genes (grpE-dnaK-dnaJ and groELS operons). Prevents heat-shock induction of these operons.</text>
</comment>
<proteinExistence type="inferred from homology"/>
<reference evidence="7 8" key="1">
    <citation type="submission" date="2013-06" db="EMBL/GenBank/DDBJ databases">
        <authorList>
            <person name="Weinstock G."/>
            <person name="Sodergren E."/>
            <person name="Lobos E.A."/>
            <person name="Fulton L."/>
            <person name="Fulton R."/>
            <person name="Courtney L."/>
            <person name="Fronick C."/>
            <person name="O'Laughlin M."/>
            <person name="Godfrey J."/>
            <person name="Wilson R.M."/>
            <person name="Miner T."/>
            <person name="Farmer C."/>
            <person name="Delehaunty K."/>
            <person name="Cordes M."/>
            <person name="Minx P."/>
            <person name="Tomlinson C."/>
            <person name="Chen J."/>
            <person name="Wollam A."/>
            <person name="Pepin K.H."/>
            <person name="Bhonagiri V."/>
            <person name="Zhang X."/>
            <person name="Warren W."/>
            <person name="Mitreva M."/>
            <person name="Mardis E.R."/>
            <person name="Wilson R.K."/>
        </authorList>
    </citation>
    <scope>NUCLEOTIDE SEQUENCE [LARGE SCALE GENOMIC DNA]</scope>
    <source>
        <strain evidence="7 8">ATCC 27803</strain>
    </source>
</reference>
<dbReference type="EMBL" id="AWVI01000073">
    <property type="protein sequence ID" value="ERK42990.1"/>
    <property type="molecule type" value="Genomic_DNA"/>
</dbReference>
<name>U2NY36_9FIRM</name>
<evidence type="ECO:0000259" key="6">
    <source>
        <dbReference type="Pfam" id="PF01628"/>
    </source>
</evidence>
<accession>U2NY36</accession>
<dbReference type="HAMAP" id="MF_00081">
    <property type="entry name" value="HrcA"/>
    <property type="match status" value="1"/>
</dbReference>
<dbReference type="InterPro" id="IPR021153">
    <property type="entry name" value="HrcA_C"/>
</dbReference>
<dbReference type="HOGENOM" id="CLU_050019_1_0_9"/>
<dbReference type="Proteomes" id="UP000016658">
    <property type="component" value="Unassembled WGS sequence"/>
</dbReference>
<sequence length="354" mass="40116">MLERSLNMPESKLTQRQKIIFKTIVEEFTRVAEPVGSKTLMQLLDFPVSSATIRNEMAVLEKAGLLEKTHTSSGRIPSQKGYRFYVEHLMETHLDVSTRNSLQQVFRERHYSLDEVVEKSCDILSHMTNLTSIVLGPDARHQALQHIQVIPINSKNAVAIFVTNQGHTENKMFQFEQDVSVEDIKNCTDLLNDQLVGTPICDVVDKMSEIEPMMAAKLVRHEVLFEAFVTAFMRFATEKVAVSGRDNMLGQPEFSDINRLKELMKVLDNGRLFHQWTDQADNVAVQIGTRNELIQIGDCSVVTTKFHYNNEEEGQLMVVGPNRMQYSKVVALMDYMSNVIEDVFGNGKGGKDGE</sequence>
<dbReference type="InterPro" id="IPR036390">
    <property type="entry name" value="WH_DNA-bd_sf"/>
</dbReference>
<dbReference type="InterPro" id="IPR002571">
    <property type="entry name" value="HrcA"/>
</dbReference>
<evidence type="ECO:0000256" key="5">
    <source>
        <dbReference type="HAMAP-Rule" id="MF_00081"/>
    </source>
</evidence>
<feature type="domain" description="Heat-inducible transcription repressor HrcA C-terminal" evidence="6">
    <location>
        <begin position="114"/>
        <end position="330"/>
    </location>
</feature>
<gene>
    <name evidence="5" type="primary">hrcA</name>
    <name evidence="7" type="ORF">HMPREF0367_01498</name>
</gene>
<dbReference type="PIRSF" id="PIRSF005485">
    <property type="entry name" value="HrcA"/>
    <property type="match status" value="1"/>
</dbReference>
<evidence type="ECO:0000256" key="2">
    <source>
        <dbReference type="ARBA" id="ARBA00023015"/>
    </source>
</evidence>
<keyword evidence="2 5" id="KW-0805">Transcription regulation</keyword>
<dbReference type="PANTHER" id="PTHR34824:SF1">
    <property type="entry name" value="HEAT-INDUCIBLE TRANSCRIPTION REPRESSOR HRCA"/>
    <property type="match status" value="1"/>
</dbReference>
<dbReference type="AlphaFoldDB" id="U2NY36"/>
<comment type="similarity">
    <text evidence="5">Belongs to the HrcA family.</text>
</comment>
<keyword evidence="1 5" id="KW-0678">Repressor</keyword>
<dbReference type="NCBIfam" id="TIGR00331">
    <property type="entry name" value="hrcA"/>
    <property type="match status" value="1"/>
</dbReference>
<dbReference type="PANTHER" id="PTHR34824">
    <property type="entry name" value="HEAT-INDUCIBLE TRANSCRIPTION REPRESSOR HRCA"/>
    <property type="match status" value="1"/>
</dbReference>
<dbReference type="InterPro" id="IPR036388">
    <property type="entry name" value="WH-like_DNA-bd_sf"/>
</dbReference>
<evidence type="ECO:0000256" key="1">
    <source>
        <dbReference type="ARBA" id="ARBA00022491"/>
    </source>
</evidence>
<protein>
    <recommendedName>
        <fullName evidence="5">Heat-inducible transcription repressor HrcA</fullName>
    </recommendedName>
</protein>
<dbReference type="Gene3D" id="1.10.10.10">
    <property type="entry name" value="Winged helix-like DNA-binding domain superfamily/Winged helix DNA-binding domain"/>
    <property type="match status" value="1"/>
</dbReference>
<dbReference type="GO" id="GO:0045892">
    <property type="term" value="P:negative regulation of DNA-templated transcription"/>
    <property type="evidence" value="ECO:0007669"/>
    <property type="project" value="UniProtKB-UniRule"/>
</dbReference>
<dbReference type="PATRIC" id="fig|649755.3.peg.1387"/>
<dbReference type="SUPFAM" id="SSF46785">
    <property type="entry name" value="Winged helix' DNA-binding domain"/>
    <property type="match status" value="1"/>
</dbReference>
<dbReference type="InterPro" id="IPR023120">
    <property type="entry name" value="WHTH_transcript_rep_HrcA_IDD"/>
</dbReference>
<dbReference type="SUPFAM" id="SSF55781">
    <property type="entry name" value="GAF domain-like"/>
    <property type="match status" value="1"/>
</dbReference>
<evidence type="ECO:0000256" key="3">
    <source>
        <dbReference type="ARBA" id="ARBA00023016"/>
    </source>
</evidence>
<comment type="caution">
    <text evidence="7">The sequence shown here is derived from an EMBL/GenBank/DDBJ whole genome shotgun (WGS) entry which is preliminary data.</text>
</comment>
<dbReference type="Gene3D" id="3.30.390.60">
    <property type="entry name" value="Heat-inducible transcription repressor hrca homolog, domain 3"/>
    <property type="match status" value="1"/>
</dbReference>
<organism evidence="7 8">
    <name type="scientific">Faecalitalea cylindroides ATCC 27803</name>
    <dbReference type="NCBI Taxonomy" id="649755"/>
    <lineage>
        <taxon>Bacteria</taxon>
        <taxon>Bacillati</taxon>
        <taxon>Bacillota</taxon>
        <taxon>Erysipelotrichia</taxon>
        <taxon>Erysipelotrichales</taxon>
        <taxon>Erysipelotrichaceae</taxon>
        <taxon>Faecalitalea</taxon>
    </lineage>
</organism>
<dbReference type="Gene3D" id="3.30.450.40">
    <property type="match status" value="1"/>
</dbReference>
<keyword evidence="4 5" id="KW-0804">Transcription</keyword>